<accession>A0A0D6MND4</accession>
<dbReference type="STRING" id="1231623.Tasa_030_007"/>
<protein>
    <submittedName>
        <fullName evidence="1">Uncharacterized protein</fullName>
    </submittedName>
</protein>
<evidence type="ECO:0000313" key="2">
    <source>
        <dbReference type="Proteomes" id="UP000032679"/>
    </source>
</evidence>
<dbReference type="Proteomes" id="UP000032679">
    <property type="component" value="Unassembled WGS sequence"/>
</dbReference>
<keyword evidence="2" id="KW-1185">Reference proteome</keyword>
<organism evidence="1 2">
    <name type="scientific">Tanticharoenia sakaeratensis NBRC 103193</name>
    <dbReference type="NCBI Taxonomy" id="1231623"/>
    <lineage>
        <taxon>Bacteria</taxon>
        <taxon>Pseudomonadati</taxon>
        <taxon>Pseudomonadota</taxon>
        <taxon>Alphaproteobacteria</taxon>
        <taxon>Acetobacterales</taxon>
        <taxon>Acetobacteraceae</taxon>
        <taxon>Tanticharoenia</taxon>
    </lineage>
</organism>
<comment type="caution">
    <text evidence="1">The sequence shown here is derived from an EMBL/GenBank/DDBJ whole genome shotgun (WGS) entry which is preliminary data.</text>
</comment>
<dbReference type="AlphaFoldDB" id="A0A0D6MND4"/>
<reference evidence="1 2" key="1">
    <citation type="submission" date="2012-10" db="EMBL/GenBank/DDBJ databases">
        <title>Genome sequencing of Tanticharoenia sakaeratensis NBRC 103193.</title>
        <authorList>
            <person name="Azuma Y."/>
            <person name="Hadano H."/>
            <person name="Hirakawa H."/>
            <person name="Matsushita K."/>
        </authorList>
    </citation>
    <scope>NUCLEOTIDE SEQUENCE [LARGE SCALE GENOMIC DNA]</scope>
    <source>
        <strain evidence="1 2">NBRC 103193</strain>
    </source>
</reference>
<gene>
    <name evidence="1" type="ORF">Tasa_030_007</name>
</gene>
<proteinExistence type="predicted"/>
<sequence length="103" mass="11656">MAGKTRQFMPIEIYDRHVRAIPERIQAGIVAAAYKDASAVRRPGGIEYRRVRDGKRMRSATIKRDEKQPGALLPGCRTSTGSSGVIFTRYQDQERFSIRCPTE</sequence>
<dbReference type="EMBL" id="BALE01000030">
    <property type="protein sequence ID" value="GAN54778.1"/>
    <property type="molecule type" value="Genomic_DNA"/>
</dbReference>
<name>A0A0D6MND4_9PROT</name>
<evidence type="ECO:0000313" key="1">
    <source>
        <dbReference type="EMBL" id="GAN54778.1"/>
    </source>
</evidence>